<dbReference type="AlphaFoldDB" id="A0AAN7AFN0"/>
<protein>
    <submittedName>
        <fullName evidence="1">Uncharacterized protein</fullName>
    </submittedName>
</protein>
<dbReference type="EMBL" id="MU864506">
    <property type="protein sequence ID" value="KAK4184075.1"/>
    <property type="molecule type" value="Genomic_DNA"/>
</dbReference>
<reference evidence="1" key="2">
    <citation type="submission" date="2023-05" db="EMBL/GenBank/DDBJ databases">
        <authorList>
            <consortium name="Lawrence Berkeley National Laboratory"/>
            <person name="Steindorff A."/>
            <person name="Hensen N."/>
            <person name="Bonometti L."/>
            <person name="Westerberg I."/>
            <person name="Brannstrom I.O."/>
            <person name="Guillou S."/>
            <person name="Cros-Aarteil S."/>
            <person name="Calhoun S."/>
            <person name="Haridas S."/>
            <person name="Kuo A."/>
            <person name="Mondo S."/>
            <person name="Pangilinan J."/>
            <person name="Riley R."/>
            <person name="Labutti K."/>
            <person name="Andreopoulos B."/>
            <person name="Lipzen A."/>
            <person name="Chen C."/>
            <person name="Yanf M."/>
            <person name="Daum C."/>
            <person name="Ng V."/>
            <person name="Clum A."/>
            <person name="Ohm R."/>
            <person name="Martin F."/>
            <person name="Silar P."/>
            <person name="Natvig D."/>
            <person name="Lalanne C."/>
            <person name="Gautier V."/>
            <person name="Ament-Velasquez S.L."/>
            <person name="Kruys A."/>
            <person name="Hutchinson M.I."/>
            <person name="Powell A.J."/>
            <person name="Barry K."/>
            <person name="Miller A.N."/>
            <person name="Grigoriev I.V."/>
            <person name="Debuchy R."/>
            <person name="Gladieux P."/>
            <person name="Thoren M.H."/>
            <person name="Johannesson H."/>
        </authorList>
    </citation>
    <scope>NUCLEOTIDE SEQUENCE</scope>
    <source>
        <strain evidence="1">PSN309</strain>
    </source>
</reference>
<proteinExistence type="predicted"/>
<keyword evidence="2" id="KW-1185">Reference proteome</keyword>
<evidence type="ECO:0000313" key="1">
    <source>
        <dbReference type="EMBL" id="KAK4184075.1"/>
    </source>
</evidence>
<reference evidence="1" key="1">
    <citation type="journal article" date="2023" name="Mol. Phylogenet. Evol.">
        <title>Genome-scale phylogeny and comparative genomics of the fungal order Sordariales.</title>
        <authorList>
            <person name="Hensen N."/>
            <person name="Bonometti L."/>
            <person name="Westerberg I."/>
            <person name="Brannstrom I.O."/>
            <person name="Guillou S."/>
            <person name="Cros-Aarteil S."/>
            <person name="Calhoun S."/>
            <person name="Haridas S."/>
            <person name="Kuo A."/>
            <person name="Mondo S."/>
            <person name="Pangilinan J."/>
            <person name="Riley R."/>
            <person name="LaButti K."/>
            <person name="Andreopoulos B."/>
            <person name="Lipzen A."/>
            <person name="Chen C."/>
            <person name="Yan M."/>
            <person name="Daum C."/>
            <person name="Ng V."/>
            <person name="Clum A."/>
            <person name="Steindorff A."/>
            <person name="Ohm R.A."/>
            <person name="Martin F."/>
            <person name="Silar P."/>
            <person name="Natvig D.O."/>
            <person name="Lalanne C."/>
            <person name="Gautier V."/>
            <person name="Ament-Velasquez S.L."/>
            <person name="Kruys A."/>
            <person name="Hutchinson M.I."/>
            <person name="Powell A.J."/>
            <person name="Barry K."/>
            <person name="Miller A.N."/>
            <person name="Grigoriev I.V."/>
            <person name="Debuchy R."/>
            <person name="Gladieux P."/>
            <person name="Hiltunen Thoren M."/>
            <person name="Johannesson H."/>
        </authorList>
    </citation>
    <scope>NUCLEOTIDE SEQUENCE</scope>
    <source>
        <strain evidence="1">PSN309</strain>
    </source>
</reference>
<sequence>MSNTTTCGGGSILDPKCPNDPDFGDTSARASTSQHSSASLFFPPKKTYFPSRVFAVLLAFFFFEETGESIAFARFWVDFLSRYSLVGGAVVWAVTDLRGFYRLGSVLSCLFKEVKGVKEVKEGQQVKSIPLVKYSTLSFDVPIPVGTNLEYIGDHAKLGITSKSGIKVRVVSYAAVQKMEDAWIGFTIKFLLGDNEIRGMEPGFPPSLPTVGGHEARLRGYGRRQSGQKGCHHNLPPQQRRLIRVERFGFPFSNPGHDSHGWINENTPIAGGVSLQDFLAQRVSLFQGRHPLWTMICGR</sequence>
<dbReference type="Proteomes" id="UP001302126">
    <property type="component" value="Unassembled WGS sequence"/>
</dbReference>
<name>A0AAN7AFN0_9PEZI</name>
<comment type="caution">
    <text evidence="1">The sequence shown here is derived from an EMBL/GenBank/DDBJ whole genome shotgun (WGS) entry which is preliminary data.</text>
</comment>
<gene>
    <name evidence="1" type="ORF">QBC35DRAFT_535238</name>
</gene>
<organism evidence="1 2">
    <name type="scientific">Podospora australis</name>
    <dbReference type="NCBI Taxonomy" id="1536484"/>
    <lineage>
        <taxon>Eukaryota</taxon>
        <taxon>Fungi</taxon>
        <taxon>Dikarya</taxon>
        <taxon>Ascomycota</taxon>
        <taxon>Pezizomycotina</taxon>
        <taxon>Sordariomycetes</taxon>
        <taxon>Sordariomycetidae</taxon>
        <taxon>Sordariales</taxon>
        <taxon>Podosporaceae</taxon>
        <taxon>Podospora</taxon>
    </lineage>
</organism>
<evidence type="ECO:0000313" key="2">
    <source>
        <dbReference type="Proteomes" id="UP001302126"/>
    </source>
</evidence>
<accession>A0AAN7AFN0</accession>